<organism evidence="14">
    <name type="scientific">Colacium vesiculosum</name>
    <dbReference type="NCBI Taxonomy" id="102910"/>
    <lineage>
        <taxon>Eukaryota</taxon>
        <taxon>Discoba</taxon>
        <taxon>Euglenozoa</taxon>
        <taxon>Euglenida</taxon>
        <taxon>Spirocuta</taxon>
        <taxon>Euglenophyceae</taxon>
        <taxon>Euglenales</taxon>
        <taxon>Euglenaceae</taxon>
        <taxon>Colacium</taxon>
    </lineage>
</organism>
<evidence type="ECO:0000313" key="14">
    <source>
        <dbReference type="EMBL" id="AEW12933.2"/>
    </source>
</evidence>
<evidence type="ECO:0000256" key="5">
    <source>
        <dbReference type="ARBA" id="ARBA00022781"/>
    </source>
</evidence>
<evidence type="ECO:0000256" key="12">
    <source>
        <dbReference type="RuleBase" id="RU003848"/>
    </source>
</evidence>
<dbReference type="GO" id="GO:0009535">
    <property type="term" value="C:chloroplast thylakoid membrane"/>
    <property type="evidence" value="ECO:0007669"/>
    <property type="project" value="UniProtKB-SubCell"/>
</dbReference>
<evidence type="ECO:0000256" key="9">
    <source>
        <dbReference type="ARBA" id="ARBA00023310"/>
    </source>
</evidence>
<dbReference type="HAMAP" id="MF_01398">
    <property type="entry name" value="ATP_synth_b_bprime"/>
    <property type="match status" value="1"/>
</dbReference>
<evidence type="ECO:0000256" key="6">
    <source>
        <dbReference type="ARBA" id="ARBA00022989"/>
    </source>
</evidence>
<keyword evidence="6 11" id="KW-1133">Transmembrane helix</keyword>
<dbReference type="GO" id="GO:0046933">
    <property type="term" value="F:proton-transporting ATP synthase activity, rotational mechanism"/>
    <property type="evidence" value="ECO:0007669"/>
    <property type="project" value="UniProtKB-UniRule"/>
</dbReference>
<evidence type="ECO:0000256" key="7">
    <source>
        <dbReference type="ARBA" id="ARBA00023065"/>
    </source>
</evidence>
<comment type="similarity">
    <text evidence="11 12">Belongs to the ATPase B chain family.</text>
</comment>
<keyword evidence="9 11" id="KW-0066">ATP synthesis</keyword>
<gene>
    <name evidence="11 14" type="primary">atpF</name>
</gene>
<dbReference type="Pfam" id="PF00430">
    <property type="entry name" value="ATP-synt_B"/>
    <property type="match status" value="1"/>
</dbReference>
<evidence type="ECO:0000256" key="1">
    <source>
        <dbReference type="ARBA" id="ARBA00004167"/>
    </source>
</evidence>
<keyword evidence="4 11" id="KW-0812">Transmembrane</keyword>
<evidence type="ECO:0000256" key="2">
    <source>
        <dbReference type="ARBA" id="ARBA00022448"/>
    </source>
</evidence>
<evidence type="ECO:0000256" key="4">
    <source>
        <dbReference type="ARBA" id="ARBA00022692"/>
    </source>
</evidence>
<keyword evidence="14" id="KW-0934">Plastid</keyword>
<keyword evidence="5 11" id="KW-0375">Hydrogen ion transport</keyword>
<keyword evidence="7 11" id="KW-0406">Ion transport</keyword>
<keyword evidence="13" id="KW-0175">Coiled coil</keyword>
<name>I6NJI0_9EUGL</name>
<dbReference type="PANTHER" id="PTHR34264:SF3">
    <property type="entry name" value="ATP SYNTHASE SUBUNIT B, CHLOROPLASTIC"/>
    <property type="match status" value="1"/>
</dbReference>
<evidence type="ECO:0000256" key="10">
    <source>
        <dbReference type="ARBA" id="ARBA00025198"/>
    </source>
</evidence>
<comment type="function">
    <text evidence="10 11">F(1)F(0) ATP synthase produces ATP from ADP in the presence of a proton or sodium gradient. F-type ATPases consist of two structural domains, F(1) containing the extramembraneous catalytic core and F(0) containing the membrane proton channel, linked together by a central stalk and a peripheral stalk. During catalysis, ATP synthesis in the catalytic domain of F(1) is coupled via a rotary mechanism of the central stalk subunits to proton translocation.</text>
</comment>
<dbReference type="EMBL" id="JN674636">
    <property type="protein sequence ID" value="AEW12933.2"/>
    <property type="molecule type" value="Genomic_DNA"/>
</dbReference>
<comment type="function">
    <text evidence="11">Component of the F(0) channel, it forms part of the peripheral stalk, linking F(1) to F(0).</text>
</comment>
<keyword evidence="8 11" id="KW-0472">Membrane</keyword>
<proteinExistence type="inferred from homology"/>
<keyword evidence="14" id="KW-0150">Chloroplast</keyword>
<protein>
    <recommendedName>
        <fullName evidence="11">ATP synthase subunit b, chloroplastic</fullName>
    </recommendedName>
    <alternativeName>
        <fullName evidence="11">ATP synthase F(0) sector subunit b</fullName>
    </alternativeName>
    <alternativeName>
        <fullName evidence="11">ATPase subunit I</fullName>
    </alternativeName>
</protein>
<sequence>MSLSNINIFNIIAETKQFGINTDIFETNILNLAVVVGVLVFYGRAALNDLIKNRRELIIKNLEEADNKFCEAQDNLELALKNLKNAELKASQIKDQSNNLAAQTSKSLLNAVEDDIKRLEKINISTIHIKEQKSLNEVCKKLWKLAFKKAILKIKKKIRSLDAKLKKVFYKKNLKGTQQNYLYLEENIVEENVQEEVFGKA</sequence>
<keyword evidence="11" id="KW-0793">Thylakoid</keyword>
<dbReference type="AlphaFoldDB" id="I6NJI0"/>
<feature type="coiled-coil region" evidence="13">
    <location>
        <begin position="48"/>
        <end position="122"/>
    </location>
</feature>
<keyword evidence="3 11" id="KW-0138">CF(0)</keyword>
<evidence type="ECO:0000256" key="8">
    <source>
        <dbReference type="ARBA" id="ARBA00023136"/>
    </source>
</evidence>
<evidence type="ECO:0000256" key="3">
    <source>
        <dbReference type="ARBA" id="ARBA00022547"/>
    </source>
</evidence>
<comment type="subcellular location">
    <subcellularLocation>
        <location evidence="1">Membrane</location>
        <topology evidence="1">Single-pass membrane protein</topology>
    </subcellularLocation>
    <subcellularLocation>
        <location evidence="11">Plastid</location>
        <location evidence="11">Chloroplast thylakoid membrane</location>
        <topology evidence="11">Single-pass membrane protein</topology>
    </subcellularLocation>
</comment>
<keyword evidence="2 11" id="KW-0813">Transport</keyword>
<geneLocation type="chloroplast" evidence="14"/>
<comment type="miscellaneous">
    <text evidence="11">In plastids the F-type ATPase is also known as CF(1)CF(0).</text>
</comment>
<dbReference type="InterPro" id="IPR002146">
    <property type="entry name" value="ATP_synth_b/b'su_bac/chlpt"/>
</dbReference>
<dbReference type="CDD" id="cd06503">
    <property type="entry name" value="ATP-synt_Fo_b"/>
    <property type="match status" value="1"/>
</dbReference>
<accession>I6NJI0</accession>
<dbReference type="GO" id="GO:0045259">
    <property type="term" value="C:proton-transporting ATP synthase complex"/>
    <property type="evidence" value="ECO:0007669"/>
    <property type="project" value="UniProtKB-KW"/>
</dbReference>
<evidence type="ECO:0000256" key="11">
    <source>
        <dbReference type="HAMAP-Rule" id="MF_01398"/>
    </source>
</evidence>
<reference evidence="14" key="1">
    <citation type="journal article" date="2013" name="J. Eukaryot. Microbiol.">
        <title>Tracing patterns of chloroplast evolution in euglenoids: contributions from Colacium vesiculosum and Strombomonas acuminata (Euglenophyta).</title>
        <authorList>
            <person name="Wiegert K.E."/>
            <person name="Bennett M.S."/>
            <person name="Triemer R.E."/>
        </authorList>
    </citation>
    <scope>NUCLEOTIDE SEQUENCE</scope>
</reference>
<evidence type="ECO:0000256" key="13">
    <source>
        <dbReference type="SAM" id="Coils"/>
    </source>
</evidence>
<dbReference type="PANTHER" id="PTHR34264">
    <property type="entry name" value="ATP SYNTHASE SUBUNIT B, CHLOROPLASTIC"/>
    <property type="match status" value="1"/>
</dbReference>
<comment type="subunit">
    <text evidence="11">F-type ATPases have 2 components, F(1) - the catalytic core - and F(0) - the membrane proton channel. F(1) has five subunits: alpha(3), beta(3), gamma(1), delta(1), epsilon(1). F(0) has four main subunits: a(1), b(1), b'(1) and c(10-14). The alpha and beta chains form an alternating ring which encloses part of the gamma chain. F(1) is attached to F(0) by a central stalk formed by the gamma and epsilon chains, while a peripheral stalk is formed by the delta, b and b' chains.</text>
</comment>